<dbReference type="EC" id="1.3.1.93" evidence="1"/>
<dbReference type="Proteomes" id="UP001140234">
    <property type="component" value="Unassembled WGS sequence"/>
</dbReference>
<sequence>MRLTIDKRGASKKASSRYPFVVEVPDAATVGDLKRAIAAQVKALSPERQRLTVGADKAALADGDSLGKYDLADGATVLVKDLGPQIGWQTVFYIEYAGPIALHYLIYNFQSLVYGQTFEHSALQQRVYLLIMGHFIKRELETAFVHRFSHGTMPLFNVFKNSAHYHLLAGLNLAYWLYSPATAQGTALAAQLGSPLLLSVFTGIFLFAQLSNLSTHITLRNLRPPGSRERRIPRGYGFGLVSVPNYLFEIMAWAAVTAMTRSLAAVLFLAVSTVQMYLWAIKKHAQYRREFPDYPKARKALIPFVL</sequence>
<dbReference type="EMBL" id="JANBUJ010000630">
    <property type="protein sequence ID" value="KAJ2770924.1"/>
    <property type="molecule type" value="Genomic_DNA"/>
</dbReference>
<name>A0ACC1K0J9_9FUNG</name>
<comment type="caution">
    <text evidence="1">The sequence shown here is derived from an EMBL/GenBank/DDBJ whole genome shotgun (WGS) entry which is preliminary data.</text>
</comment>
<keyword evidence="2" id="KW-1185">Reference proteome</keyword>
<keyword evidence="1" id="KW-0560">Oxidoreductase</keyword>
<evidence type="ECO:0000313" key="2">
    <source>
        <dbReference type="Proteomes" id="UP001140234"/>
    </source>
</evidence>
<gene>
    <name evidence="1" type="primary">TSC13</name>
    <name evidence="1" type="ORF">IWQ57_002440</name>
</gene>
<organism evidence="1 2">
    <name type="scientific">Coemansia nantahalensis</name>
    <dbReference type="NCBI Taxonomy" id="2789366"/>
    <lineage>
        <taxon>Eukaryota</taxon>
        <taxon>Fungi</taxon>
        <taxon>Fungi incertae sedis</taxon>
        <taxon>Zoopagomycota</taxon>
        <taxon>Kickxellomycotina</taxon>
        <taxon>Kickxellomycetes</taxon>
        <taxon>Kickxellales</taxon>
        <taxon>Kickxellaceae</taxon>
        <taxon>Coemansia</taxon>
    </lineage>
</organism>
<accession>A0ACC1K0J9</accession>
<reference evidence="1" key="1">
    <citation type="submission" date="2022-07" db="EMBL/GenBank/DDBJ databases">
        <title>Phylogenomic reconstructions and comparative analyses of Kickxellomycotina fungi.</title>
        <authorList>
            <person name="Reynolds N.K."/>
            <person name="Stajich J.E."/>
            <person name="Barry K."/>
            <person name="Grigoriev I.V."/>
            <person name="Crous P."/>
            <person name="Smith M.E."/>
        </authorList>
    </citation>
    <scope>NUCLEOTIDE SEQUENCE</scope>
    <source>
        <strain evidence="1">CBS 109366</strain>
    </source>
</reference>
<proteinExistence type="predicted"/>
<evidence type="ECO:0000313" key="1">
    <source>
        <dbReference type="EMBL" id="KAJ2770924.1"/>
    </source>
</evidence>
<protein>
    <submittedName>
        <fullName evidence="1">3-oxo-5a-steroid 4- dehydrogenase</fullName>
        <ecNumber evidence="1">1.3.1.93</ecNumber>
    </submittedName>
</protein>